<dbReference type="AlphaFoldDB" id="A0A6I8MFY8"/>
<reference evidence="1 2" key="1">
    <citation type="submission" date="2019-11" db="EMBL/GenBank/DDBJ databases">
        <authorList>
            <person name="Brisse S."/>
        </authorList>
    </citation>
    <scope>NUCLEOTIDE SEQUENCE [LARGE SCALE GENOMIC DNA]</scope>
    <source>
        <strain evidence="1">FRC0190</strain>
    </source>
</reference>
<sequence>MSTTERKQSVGIVTRKAFEKSLPDNAAELKKLAARLSAKKGRVRKRTRRIKKTIPIDPANLSNKFKAIVVDALRSCFPTSLLLDIVGLSSSSFYYQLKALNSPSKYAELTEVITEIVEYSGFS</sequence>
<gene>
    <name evidence="1" type="ORF">FRC0190_00353</name>
</gene>
<name>A0A6I8MFY8_9CORY</name>
<evidence type="ECO:0000313" key="2">
    <source>
        <dbReference type="Proteomes" id="UP000423525"/>
    </source>
</evidence>
<organism evidence="1 2">
    <name type="scientific">Corynebacterium rouxii</name>
    <dbReference type="NCBI Taxonomy" id="2719119"/>
    <lineage>
        <taxon>Bacteria</taxon>
        <taxon>Bacillati</taxon>
        <taxon>Actinomycetota</taxon>
        <taxon>Actinomycetes</taxon>
        <taxon>Mycobacteriales</taxon>
        <taxon>Corynebacteriaceae</taxon>
        <taxon>Corynebacterium</taxon>
    </lineage>
</organism>
<dbReference type="Proteomes" id="UP000423525">
    <property type="component" value="Chromosome"/>
</dbReference>
<accession>A0A6I8MFY8</accession>
<dbReference type="EMBL" id="LR738855">
    <property type="protein sequence ID" value="VZH84328.1"/>
    <property type="molecule type" value="Genomic_DNA"/>
</dbReference>
<proteinExistence type="predicted"/>
<evidence type="ECO:0000313" key="1">
    <source>
        <dbReference type="EMBL" id="VZH84328.1"/>
    </source>
</evidence>
<protein>
    <submittedName>
        <fullName evidence="1">Transposase</fullName>
    </submittedName>
</protein>
<dbReference type="RefSeq" id="WP_232053047.1">
    <property type="nucleotide sequence ID" value="NZ_CP168248.1"/>
</dbReference>
<dbReference type="KEGG" id="crf:FRC0190_00353"/>